<organism evidence="3 4">
    <name type="scientific">Mycena pura</name>
    <dbReference type="NCBI Taxonomy" id="153505"/>
    <lineage>
        <taxon>Eukaryota</taxon>
        <taxon>Fungi</taxon>
        <taxon>Dikarya</taxon>
        <taxon>Basidiomycota</taxon>
        <taxon>Agaricomycotina</taxon>
        <taxon>Agaricomycetes</taxon>
        <taxon>Agaricomycetidae</taxon>
        <taxon>Agaricales</taxon>
        <taxon>Marasmiineae</taxon>
        <taxon>Mycenaceae</taxon>
        <taxon>Mycena</taxon>
    </lineage>
</organism>
<protein>
    <recommendedName>
        <fullName evidence="2">Myb/SANT-like domain-containing protein</fullName>
    </recommendedName>
</protein>
<dbReference type="InterPro" id="IPR024752">
    <property type="entry name" value="Myb/SANT-like_dom"/>
</dbReference>
<evidence type="ECO:0000313" key="3">
    <source>
        <dbReference type="EMBL" id="KAJ7214057.1"/>
    </source>
</evidence>
<proteinExistence type="predicted"/>
<sequence length="430" mass="47759">MDEEIVGMLAVEDEKVRVYIPNFCPDRVHGISPESARAPESVVTLVSLSLIRAAVLNRRIAMASLAHDETSIIVSDDEDLPAATSDAFSEAETNYALDYLFSRKADVMSGNGFKPKAHADLAEALHKKFPHRPVRSKNTCQNRIQYVKRIYEDYEFVRGKSGTGWDDEKKQATAEAEFVKSFVEEHGTKYARCFKSSCPYYDRCANLFGGNKANGANVFHPKQKKMKASSKKEENVPPHSKLKQKKSRKQNRQPLATVDNDMLDLDLELDPVNPDDPPASLTSVARLSDDELLPPPSRKRQRALSDSNDDEGRSQRDRSISGGSSVARRNAEAGTQLARSLDKIGDGMGTPIITKQDTTHIDEVMELLAADPTLLPEDPDGAFFAAVADDLGERPFRARIFIKAPNRAQRVGFLKLLFRSHGIDVPLDYA</sequence>
<dbReference type="PANTHER" id="PTHR46929:SF3">
    <property type="entry name" value="MYB_SANT-LIKE DOMAIN-CONTAINING PROTEIN"/>
    <property type="match status" value="1"/>
</dbReference>
<evidence type="ECO:0000256" key="1">
    <source>
        <dbReference type="SAM" id="MobiDB-lite"/>
    </source>
</evidence>
<feature type="domain" description="Myb/SANT-like" evidence="2">
    <location>
        <begin position="96"/>
        <end position="177"/>
    </location>
</feature>
<dbReference type="PANTHER" id="PTHR46929">
    <property type="entry name" value="EXPRESSED PROTEIN"/>
    <property type="match status" value="1"/>
</dbReference>
<dbReference type="EMBL" id="JARJCW010000020">
    <property type="protein sequence ID" value="KAJ7214057.1"/>
    <property type="molecule type" value="Genomic_DNA"/>
</dbReference>
<feature type="compositionally biased region" description="Basic and acidic residues" evidence="1">
    <location>
        <begin position="310"/>
        <end position="319"/>
    </location>
</feature>
<accession>A0AAD6YCU2</accession>
<comment type="caution">
    <text evidence="3">The sequence shown here is derived from an EMBL/GenBank/DDBJ whole genome shotgun (WGS) entry which is preliminary data.</text>
</comment>
<feature type="region of interest" description="Disordered" evidence="1">
    <location>
        <begin position="213"/>
        <end position="334"/>
    </location>
</feature>
<dbReference type="Pfam" id="PF12776">
    <property type="entry name" value="Myb_DNA-bind_3"/>
    <property type="match status" value="1"/>
</dbReference>
<feature type="compositionally biased region" description="Basic residues" evidence="1">
    <location>
        <begin position="240"/>
        <end position="251"/>
    </location>
</feature>
<keyword evidence="4" id="KW-1185">Reference proteome</keyword>
<dbReference type="Proteomes" id="UP001219525">
    <property type="component" value="Unassembled WGS sequence"/>
</dbReference>
<gene>
    <name evidence="3" type="ORF">GGX14DRAFT_563638</name>
</gene>
<name>A0AAD6YCU2_9AGAR</name>
<evidence type="ECO:0000313" key="4">
    <source>
        <dbReference type="Proteomes" id="UP001219525"/>
    </source>
</evidence>
<reference evidence="3" key="1">
    <citation type="submission" date="2023-03" db="EMBL/GenBank/DDBJ databases">
        <title>Massive genome expansion in bonnet fungi (Mycena s.s.) driven by repeated elements and novel gene families across ecological guilds.</title>
        <authorList>
            <consortium name="Lawrence Berkeley National Laboratory"/>
            <person name="Harder C.B."/>
            <person name="Miyauchi S."/>
            <person name="Viragh M."/>
            <person name="Kuo A."/>
            <person name="Thoen E."/>
            <person name="Andreopoulos B."/>
            <person name="Lu D."/>
            <person name="Skrede I."/>
            <person name="Drula E."/>
            <person name="Henrissat B."/>
            <person name="Morin E."/>
            <person name="Kohler A."/>
            <person name="Barry K."/>
            <person name="LaButti K."/>
            <person name="Morin E."/>
            <person name="Salamov A."/>
            <person name="Lipzen A."/>
            <person name="Mereny Z."/>
            <person name="Hegedus B."/>
            <person name="Baldrian P."/>
            <person name="Stursova M."/>
            <person name="Weitz H."/>
            <person name="Taylor A."/>
            <person name="Grigoriev I.V."/>
            <person name="Nagy L.G."/>
            <person name="Martin F."/>
            <person name="Kauserud H."/>
        </authorList>
    </citation>
    <scope>NUCLEOTIDE SEQUENCE</scope>
    <source>
        <strain evidence="3">9144</strain>
    </source>
</reference>
<evidence type="ECO:0000259" key="2">
    <source>
        <dbReference type="Pfam" id="PF12776"/>
    </source>
</evidence>
<dbReference type="AlphaFoldDB" id="A0AAD6YCU2"/>